<dbReference type="Pfam" id="PF03989">
    <property type="entry name" value="DNA_gyraseA_C"/>
    <property type="match status" value="6"/>
</dbReference>
<dbReference type="InterPro" id="IPR013760">
    <property type="entry name" value="Topo_IIA-like_dom_sf"/>
</dbReference>
<feature type="domain" description="Topo IIA-type catalytic" evidence="10">
    <location>
        <begin position="45"/>
        <end position="547"/>
    </location>
</feature>
<evidence type="ECO:0000256" key="6">
    <source>
        <dbReference type="ARBA" id="ARBA00023125"/>
    </source>
</evidence>
<dbReference type="EMBL" id="NHMP01000001">
    <property type="protein sequence ID" value="OXE51037.1"/>
    <property type="molecule type" value="Genomic_DNA"/>
</dbReference>
<evidence type="ECO:0000256" key="1">
    <source>
        <dbReference type="ARBA" id="ARBA00000185"/>
    </source>
</evidence>
<comment type="miscellaneous">
    <text evidence="8">Few gyrases are as efficient as E.coli at forming negative supercoils. Not all organisms have 2 type II topoisomerases; in organisms with a single type II topoisomerase this enzyme also has to decatenate newly replicated chromosomes.</text>
</comment>
<dbReference type="NCBIfam" id="NF004043">
    <property type="entry name" value="PRK05560.1"/>
    <property type="match status" value="1"/>
</dbReference>
<protein>
    <recommendedName>
        <fullName evidence="8">DNA gyrase subunit A</fullName>
        <ecNumber evidence="8">5.6.2.2</ecNumber>
    </recommendedName>
</protein>
<dbReference type="Gene3D" id="2.120.10.90">
    <property type="entry name" value="DNA gyrase/topoisomerase IV, subunit A, C-terminal"/>
    <property type="match status" value="1"/>
</dbReference>
<dbReference type="GO" id="GO:0034335">
    <property type="term" value="F:DNA negative supercoiling activity"/>
    <property type="evidence" value="ECO:0007669"/>
    <property type="project" value="UniProtKB-ARBA"/>
</dbReference>
<sequence length="909" mass="101081">MAKSPKDKDDIRDILETHYEKVNLTDEMQTSYLDYAMSVIMGRALPDVRDGLKPVHRRVLYAMSELGNTYRSPYKKSARVVGDVIGKYHPHGDAAAYETIVRMAQDFSMRYCTVDGQGNFGSVDGDSPAAQRYTEVRMTRIASDMLAGIDQETVDFVPNYDASEVEPTVLPTRVPTLLINGSAGIAVGMATNVPPHNIVEAINACLLVLDRPDCTIDEIMELLPAPDFPTGGIIYGLGGIREAYRTGRGKAIIRAKTEIEEIEGTDREAIIVKEIPYQVNKSQMLEKIAQLGSEKKIEGISFVRDESDKDGIRGVIELKRGANTEVVLNNLYKITELESSFGINLVALVDGQPKLLNIKEIIEAFINHRWEVTTRAALFQLKTARSKIYLLEGQAVALANIDEFIEVIKTSANGAEAEERLLSRSWPSALVGELISRTKLEPKYFRPEGEDLTKGLQSDGTYYLTSAQAKNILQLRLQTLTGLEHERIEKDYAELAEEIHQLVTLLNNRDLMQQKIAADLREVQESYGDARRSEIVADAKDFKTKDLIPLREMVVTMTDTGYIKSQASAEYRAQKRGGQGRKATEVKEGDIISKLFVATTHDVLLCFTDKGRMFWLNVWDLPEGSSNSKGRPIVNLLELNDEKVSVVLPISDEDFQKDLYVFMATANGTVKKTPISDFKNQRKAGIIAVNLVEGDYLIGAAITDGVHDVMLFNDEGKAVRFAEEDVRSMGRTATGVRGMRLEGDSKVIAMLVAQEDDVTVLTVTENGYGKRTPINDYTRHGRGTKGMISIQTSERNGKVVSALLVNDNDEIILLNSAGKLVRTRVNEIRVMGRNTQGVRLISMDQGVTVIGVERVTENDDGAAEDETKQLEAEAVAEEKEKQEEIQKRDDEIIAGEIIEEIDDEEKKDE</sequence>
<evidence type="ECO:0000256" key="7">
    <source>
        <dbReference type="ARBA" id="ARBA00023235"/>
    </source>
</evidence>
<dbReference type="SMART" id="SM00434">
    <property type="entry name" value="TOP4c"/>
    <property type="match status" value="1"/>
</dbReference>
<evidence type="ECO:0000256" key="5">
    <source>
        <dbReference type="ARBA" id="ARBA00023029"/>
    </source>
</evidence>
<dbReference type="Gene3D" id="1.10.268.10">
    <property type="entry name" value="Topoisomerase, domain 3"/>
    <property type="match status" value="1"/>
</dbReference>
<keyword evidence="4 8" id="KW-0067">ATP-binding</keyword>
<dbReference type="PROSITE" id="PS52040">
    <property type="entry name" value="TOPO_IIA"/>
    <property type="match status" value="1"/>
</dbReference>
<dbReference type="InterPro" id="IPR013758">
    <property type="entry name" value="Topo_IIA_A/C_ab"/>
</dbReference>
<comment type="function">
    <text evidence="8">A type II topoisomerase that negatively supercoils closed circular double-stranded (ds) DNA in an ATP-dependent manner to modulate DNA topology and maintain chromosomes in an underwound state. Negative supercoiling favors strand separation, and DNA replication, transcription, recombination and repair, all of which involve strand separation. Also able to catalyze the interconversion of other topological isomers of dsDNA rings, including catenanes and knotted rings. Type II topoisomerases break and join 2 DNA strands simultaneously in an ATP-dependent manner.</text>
</comment>
<dbReference type="Pfam" id="PF00521">
    <property type="entry name" value="DNA_topoisoIV"/>
    <property type="match status" value="1"/>
</dbReference>
<dbReference type="GO" id="GO:0003677">
    <property type="term" value="F:DNA binding"/>
    <property type="evidence" value="ECO:0007669"/>
    <property type="project" value="UniProtKB-UniRule"/>
</dbReference>
<evidence type="ECO:0000259" key="10">
    <source>
        <dbReference type="PROSITE" id="PS52040"/>
    </source>
</evidence>
<evidence type="ECO:0000256" key="9">
    <source>
        <dbReference type="PROSITE-ProRule" id="PRU01384"/>
    </source>
</evidence>
<evidence type="ECO:0000256" key="3">
    <source>
        <dbReference type="ARBA" id="ARBA00022741"/>
    </source>
</evidence>
<keyword evidence="3 8" id="KW-0547">Nucleotide-binding</keyword>
<feature type="short sequence motif" description="GyrA-box" evidence="8">
    <location>
        <begin position="574"/>
        <end position="580"/>
    </location>
</feature>
<name>A0A227KT60_9BURK</name>
<dbReference type="Gene3D" id="3.30.1360.40">
    <property type="match status" value="1"/>
</dbReference>
<keyword evidence="12" id="KW-1185">Reference proteome</keyword>
<feature type="active site" description="O-(5'-phospho-DNA)-tyrosine intermediate" evidence="8 9">
    <location>
        <position position="133"/>
    </location>
</feature>
<dbReference type="EC" id="5.6.2.2" evidence="8"/>
<keyword evidence="8" id="KW-0963">Cytoplasm</keyword>
<dbReference type="InterPro" id="IPR006691">
    <property type="entry name" value="GyrA/parC_rep"/>
</dbReference>
<dbReference type="GO" id="GO:0005694">
    <property type="term" value="C:chromosome"/>
    <property type="evidence" value="ECO:0007669"/>
    <property type="project" value="InterPro"/>
</dbReference>
<reference evidence="12" key="1">
    <citation type="submission" date="2017-05" db="EMBL/GenBank/DDBJ databases">
        <title>Improved OligoMM genomes.</title>
        <authorList>
            <person name="Garzetti D."/>
        </authorList>
    </citation>
    <scope>NUCLEOTIDE SEQUENCE [LARGE SCALE GENOMIC DNA]</scope>
    <source>
        <strain evidence="12">YL45</strain>
    </source>
</reference>
<dbReference type="InterPro" id="IPR005743">
    <property type="entry name" value="GyrA"/>
</dbReference>
<organism evidence="11 12">
    <name type="scientific">Turicimonas muris</name>
    <dbReference type="NCBI Taxonomy" id="1796652"/>
    <lineage>
        <taxon>Bacteria</taxon>
        <taxon>Pseudomonadati</taxon>
        <taxon>Pseudomonadota</taxon>
        <taxon>Betaproteobacteria</taxon>
        <taxon>Burkholderiales</taxon>
        <taxon>Sutterellaceae</taxon>
        <taxon>Turicimonas</taxon>
    </lineage>
</organism>
<dbReference type="RefSeq" id="WP_084081399.1">
    <property type="nucleotide sequence ID" value="NZ_CAJTBZ010000021.1"/>
</dbReference>
<comment type="subunit">
    <text evidence="8">Heterotetramer, composed of two GyrA and two GyrB chains. In the heterotetramer, GyrA contains the active site tyrosine that forms a transient covalent intermediate with DNA, while GyrB binds cofactors and catalyzes ATP hydrolysis.</text>
</comment>
<dbReference type="InterPro" id="IPR013757">
    <property type="entry name" value="Topo_IIA_A_a_sf"/>
</dbReference>
<comment type="subcellular location">
    <subcellularLocation>
        <location evidence="8">Cytoplasm</location>
    </subcellularLocation>
</comment>
<evidence type="ECO:0000313" key="11">
    <source>
        <dbReference type="EMBL" id="OXE51037.1"/>
    </source>
</evidence>
<dbReference type="PANTHER" id="PTHR43493:SF5">
    <property type="entry name" value="DNA GYRASE SUBUNIT A, CHLOROPLASTIC_MITOCHONDRIAL"/>
    <property type="match status" value="1"/>
</dbReference>
<comment type="catalytic activity">
    <reaction evidence="1 8 9">
        <text>ATP-dependent breakage, passage and rejoining of double-stranded DNA.</text>
        <dbReference type="EC" id="5.6.2.2"/>
    </reaction>
</comment>
<dbReference type="AlphaFoldDB" id="A0A227KT60"/>
<dbReference type="InterPro" id="IPR050220">
    <property type="entry name" value="Type_II_DNA_Topoisomerases"/>
</dbReference>
<dbReference type="NCBIfam" id="TIGR01063">
    <property type="entry name" value="gyrA"/>
    <property type="match status" value="1"/>
</dbReference>
<evidence type="ECO:0000256" key="8">
    <source>
        <dbReference type="HAMAP-Rule" id="MF_01897"/>
    </source>
</evidence>
<evidence type="ECO:0000313" key="12">
    <source>
        <dbReference type="Proteomes" id="UP000214610"/>
    </source>
</evidence>
<dbReference type="FunFam" id="3.30.1360.40:FF:000002">
    <property type="entry name" value="DNA gyrase subunit A"/>
    <property type="match status" value="1"/>
</dbReference>
<dbReference type="Gene3D" id="3.90.199.10">
    <property type="entry name" value="Topoisomerase II, domain 5"/>
    <property type="match status" value="1"/>
</dbReference>
<evidence type="ECO:0000256" key="2">
    <source>
        <dbReference type="ARBA" id="ARBA00008263"/>
    </source>
</evidence>
<evidence type="ECO:0000256" key="4">
    <source>
        <dbReference type="ARBA" id="ARBA00022840"/>
    </source>
</evidence>
<dbReference type="FunFam" id="3.90.199.10:FF:000001">
    <property type="entry name" value="DNA gyrase subunit A"/>
    <property type="match status" value="1"/>
</dbReference>
<proteinExistence type="inferred from homology"/>
<dbReference type="GO" id="GO:0009330">
    <property type="term" value="C:DNA topoisomerase type II (double strand cut, ATP-hydrolyzing) complex"/>
    <property type="evidence" value="ECO:0007669"/>
    <property type="project" value="TreeGrafter"/>
</dbReference>
<dbReference type="InterPro" id="IPR002205">
    <property type="entry name" value="Topo_IIA_dom_A"/>
</dbReference>
<accession>A0A227KT60</accession>
<comment type="similarity">
    <text evidence="2 8">Belongs to the type II topoisomerase GyrA/ParC subunit family.</text>
</comment>
<dbReference type="SUPFAM" id="SSF101904">
    <property type="entry name" value="GyrA/ParC C-terminal domain-like"/>
    <property type="match status" value="1"/>
</dbReference>
<dbReference type="HAMAP" id="MF_01897">
    <property type="entry name" value="GyrA"/>
    <property type="match status" value="1"/>
</dbReference>
<dbReference type="GO" id="GO:0006261">
    <property type="term" value="P:DNA-templated DNA replication"/>
    <property type="evidence" value="ECO:0007669"/>
    <property type="project" value="UniProtKB-UniRule"/>
</dbReference>
<dbReference type="FunFam" id="2.120.10.90:FF:000005">
    <property type="entry name" value="DNA topoisomerase 4 subunit A"/>
    <property type="match status" value="1"/>
</dbReference>
<dbReference type="GO" id="GO:0005524">
    <property type="term" value="F:ATP binding"/>
    <property type="evidence" value="ECO:0007669"/>
    <property type="project" value="UniProtKB-UniRule"/>
</dbReference>
<dbReference type="GO" id="GO:0005737">
    <property type="term" value="C:cytoplasm"/>
    <property type="evidence" value="ECO:0007669"/>
    <property type="project" value="UniProtKB-SubCell"/>
</dbReference>
<dbReference type="GO" id="GO:0006265">
    <property type="term" value="P:DNA topological change"/>
    <property type="evidence" value="ECO:0007669"/>
    <property type="project" value="UniProtKB-UniRule"/>
</dbReference>
<gene>
    <name evidence="8" type="primary">gyrA</name>
    <name evidence="11" type="ORF">ADH67_01705</name>
</gene>
<keyword evidence="6 8" id="KW-0238">DNA-binding</keyword>
<keyword evidence="5 8" id="KW-0799">Topoisomerase</keyword>
<dbReference type="Proteomes" id="UP000214610">
    <property type="component" value="Unassembled WGS sequence"/>
</dbReference>
<keyword evidence="7 8" id="KW-0413">Isomerase</keyword>
<dbReference type="CDD" id="cd00187">
    <property type="entry name" value="TOP4c"/>
    <property type="match status" value="1"/>
</dbReference>
<dbReference type="SUPFAM" id="SSF56719">
    <property type="entry name" value="Type II DNA topoisomerase"/>
    <property type="match status" value="1"/>
</dbReference>
<dbReference type="NCBIfam" id="NF004044">
    <property type="entry name" value="PRK05561.1"/>
    <property type="match status" value="1"/>
</dbReference>
<comment type="caution">
    <text evidence="11">The sequence shown here is derived from an EMBL/GenBank/DDBJ whole genome shotgun (WGS) entry which is preliminary data.</text>
</comment>
<dbReference type="PANTHER" id="PTHR43493">
    <property type="entry name" value="DNA GYRASE/TOPOISOMERASE SUBUNIT A"/>
    <property type="match status" value="1"/>
</dbReference>
<dbReference type="InterPro" id="IPR035516">
    <property type="entry name" value="Gyrase/topoIV_suA_C"/>
</dbReference>